<dbReference type="OrthoDB" id="6105938at2759"/>
<dbReference type="SUPFAM" id="SSF57850">
    <property type="entry name" value="RING/U-box"/>
    <property type="match status" value="1"/>
</dbReference>
<name>A0A8H5DAH2_9AGAR</name>
<feature type="compositionally biased region" description="Basic residues" evidence="2">
    <location>
        <begin position="322"/>
        <end position="332"/>
    </location>
</feature>
<dbReference type="InterPro" id="IPR001841">
    <property type="entry name" value="Znf_RING"/>
</dbReference>
<dbReference type="GO" id="GO:0006301">
    <property type="term" value="P:DNA damage tolerance"/>
    <property type="evidence" value="ECO:0007669"/>
    <property type="project" value="InterPro"/>
</dbReference>
<accession>A0A8H5DAH2</accession>
<dbReference type="GO" id="GO:0005634">
    <property type="term" value="C:nucleus"/>
    <property type="evidence" value="ECO:0007669"/>
    <property type="project" value="TreeGrafter"/>
</dbReference>
<dbReference type="GO" id="GO:0008270">
    <property type="term" value="F:zinc ion binding"/>
    <property type="evidence" value="ECO:0007669"/>
    <property type="project" value="UniProtKB-KW"/>
</dbReference>
<sequence length="332" mass="36858">MAEEDEFDNLPDPFSAVTEAEWSTLLHAPLPTSASPARSTVSTDYGDDSFMDTSTLAELDRIEASVLQPSGGPGSSSTHGAASISEDRGLSGERNNPAMQSRYFPATRPSVAIEATSRDMASTGIQLADRRPTKRLRSQISTSPLSKGSTGIEEMMAPIFEAYEEELTCPICCDLFVSAHAGNPCGHSYCGDCGWQWMKKSSQHQCPVCRAKLTRNRPLIPNIAMDSLVEKHIEQLSSAGDTGWQPQGYKSEERARRKEKWKASVDARVQVKRTHKADTRPIVVEELSRELVREVFFLPSDDDSSYVEDSADEQGQSETRPRRMRNLRARRR</sequence>
<keyword evidence="1" id="KW-0863">Zinc-finger</keyword>
<dbReference type="GO" id="GO:0006513">
    <property type="term" value="P:protein monoubiquitination"/>
    <property type="evidence" value="ECO:0007669"/>
    <property type="project" value="InterPro"/>
</dbReference>
<feature type="compositionally biased region" description="Polar residues" evidence="2">
    <location>
        <begin position="138"/>
        <end position="149"/>
    </location>
</feature>
<dbReference type="EMBL" id="JAACJO010000007">
    <property type="protein sequence ID" value="KAF5355651.1"/>
    <property type="molecule type" value="Genomic_DNA"/>
</dbReference>
<organism evidence="4 5">
    <name type="scientific">Leucocoprinus leucothites</name>
    <dbReference type="NCBI Taxonomy" id="201217"/>
    <lineage>
        <taxon>Eukaryota</taxon>
        <taxon>Fungi</taxon>
        <taxon>Dikarya</taxon>
        <taxon>Basidiomycota</taxon>
        <taxon>Agaricomycotina</taxon>
        <taxon>Agaricomycetes</taxon>
        <taxon>Agaricomycetidae</taxon>
        <taxon>Agaricales</taxon>
        <taxon>Agaricineae</taxon>
        <taxon>Agaricaceae</taxon>
        <taxon>Leucocoprinus</taxon>
    </lineage>
</organism>
<dbReference type="PROSITE" id="PS50089">
    <property type="entry name" value="ZF_RING_2"/>
    <property type="match status" value="1"/>
</dbReference>
<dbReference type="Proteomes" id="UP000559027">
    <property type="component" value="Unassembled WGS sequence"/>
</dbReference>
<dbReference type="GO" id="GO:0003697">
    <property type="term" value="F:single-stranded DNA binding"/>
    <property type="evidence" value="ECO:0007669"/>
    <property type="project" value="InterPro"/>
</dbReference>
<feature type="region of interest" description="Disordered" evidence="2">
    <location>
        <begin position="28"/>
        <end position="49"/>
    </location>
</feature>
<feature type="region of interest" description="Disordered" evidence="2">
    <location>
        <begin position="301"/>
        <end position="332"/>
    </location>
</feature>
<dbReference type="AlphaFoldDB" id="A0A8H5DAH2"/>
<dbReference type="PANTHER" id="PTHR14134">
    <property type="entry name" value="E3 UBIQUITIN-PROTEIN LIGASE RAD18"/>
    <property type="match status" value="1"/>
</dbReference>
<proteinExistence type="predicted"/>
<protein>
    <recommendedName>
        <fullName evidence="3">RING-type domain-containing protein</fullName>
    </recommendedName>
</protein>
<dbReference type="SMART" id="SM00184">
    <property type="entry name" value="RING"/>
    <property type="match status" value="1"/>
</dbReference>
<evidence type="ECO:0000313" key="5">
    <source>
        <dbReference type="Proteomes" id="UP000559027"/>
    </source>
</evidence>
<gene>
    <name evidence="4" type="ORF">D9756_004213</name>
</gene>
<evidence type="ECO:0000256" key="1">
    <source>
        <dbReference type="PROSITE-ProRule" id="PRU00175"/>
    </source>
</evidence>
<comment type="caution">
    <text evidence="4">The sequence shown here is derived from an EMBL/GenBank/DDBJ whole genome shotgun (WGS) entry which is preliminary data.</text>
</comment>
<dbReference type="GO" id="GO:0061630">
    <property type="term" value="F:ubiquitin protein ligase activity"/>
    <property type="evidence" value="ECO:0007669"/>
    <property type="project" value="InterPro"/>
</dbReference>
<keyword evidence="1" id="KW-0479">Metal-binding</keyword>
<keyword evidence="1" id="KW-0862">Zinc</keyword>
<evidence type="ECO:0000313" key="4">
    <source>
        <dbReference type="EMBL" id="KAF5355651.1"/>
    </source>
</evidence>
<dbReference type="GO" id="GO:0097505">
    <property type="term" value="C:Rad6-Rad18 complex"/>
    <property type="evidence" value="ECO:0007669"/>
    <property type="project" value="TreeGrafter"/>
</dbReference>
<feature type="compositionally biased region" description="Polar residues" evidence="2">
    <location>
        <begin position="32"/>
        <end position="43"/>
    </location>
</feature>
<evidence type="ECO:0000259" key="3">
    <source>
        <dbReference type="PROSITE" id="PS50089"/>
    </source>
</evidence>
<feature type="region of interest" description="Disordered" evidence="2">
    <location>
        <begin position="130"/>
        <end position="149"/>
    </location>
</feature>
<dbReference type="PANTHER" id="PTHR14134:SF2">
    <property type="entry name" value="E3 UBIQUITIN-PROTEIN LIGASE RAD18"/>
    <property type="match status" value="1"/>
</dbReference>
<dbReference type="Pfam" id="PF13923">
    <property type="entry name" value="zf-C3HC4_2"/>
    <property type="match status" value="1"/>
</dbReference>
<dbReference type="Gene3D" id="3.30.40.10">
    <property type="entry name" value="Zinc/RING finger domain, C3HC4 (zinc finger)"/>
    <property type="match status" value="1"/>
</dbReference>
<evidence type="ECO:0000256" key="2">
    <source>
        <dbReference type="SAM" id="MobiDB-lite"/>
    </source>
</evidence>
<keyword evidence="5" id="KW-1185">Reference proteome</keyword>
<dbReference type="InterPro" id="IPR039577">
    <property type="entry name" value="Rad18"/>
</dbReference>
<feature type="compositionally biased region" description="Acidic residues" evidence="2">
    <location>
        <begin position="301"/>
        <end position="312"/>
    </location>
</feature>
<reference evidence="4 5" key="1">
    <citation type="journal article" date="2020" name="ISME J.">
        <title>Uncovering the hidden diversity of litter-decomposition mechanisms in mushroom-forming fungi.</title>
        <authorList>
            <person name="Floudas D."/>
            <person name="Bentzer J."/>
            <person name="Ahren D."/>
            <person name="Johansson T."/>
            <person name="Persson P."/>
            <person name="Tunlid A."/>
        </authorList>
    </citation>
    <scope>NUCLEOTIDE SEQUENCE [LARGE SCALE GENOMIC DNA]</scope>
    <source>
        <strain evidence="4 5">CBS 146.42</strain>
    </source>
</reference>
<dbReference type="InterPro" id="IPR013083">
    <property type="entry name" value="Znf_RING/FYVE/PHD"/>
</dbReference>
<feature type="region of interest" description="Disordered" evidence="2">
    <location>
        <begin position="66"/>
        <end position="104"/>
    </location>
</feature>
<feature type="domain" description="RING-type" evidence="3">
    <location>
        <begin position="169"/>
        <end position="210"/>
    </location>
</feature>